<feature type="transmembrane region" description="Helical" evidence="1">
    <location>
        <begin position="14"/>
        <end position="31"/>
    </location>
</feature>
<reference evidence="2" key="1">
    <citation type="submission" date="2020-12" db="EMBL/GenBank/DDBJ databases">
        <title>Genomic characterization of non-nitrogen-fixing Frankia strains.</title>
        <authorList>
            <person name="Carlos-Shanley C."/>
            <person name="Guerra T."/>
            <person name="Hahn D."/>
        </authorList>
    </citation>
    <scope>NUCLEOTIDE SEQUENCE</scope>
    <source>
        <strain evidence="2">CN6</strain>
    </source>
</reference>
<keyword evidence="3" id="KW-1185">Reference proteome</keyword>
<keyword evidence="1" id="KW-1133">Transmembrane helix</keyword>
<evidence type="ECO:0000313" key="2">
    <source>
        <dbReference type="EMBL" id="MBL7630147.1"/>
    </source>
</evidence>
<evidence type="ECO:0000256" key="1">
    <source>
        <dbReference type="SAM" id="Phobius"/>
    </source>
</evidence>
<organism evidence="2 3">
    <name type="scientific">Frankia nepalensis</name>
    <dbReference type="NCBI Taxonomy" id="1836974"/>
    <lineage>
        <taxon>Bacteria</taxon>
        <taxon>Bacillati</taxon>
        <taxon>Actinomycetota</taxon>
        <taxon>Actinomycetes</taxon>
        <taxon>Frankiales</taxon>
        <taxon>Frankiaceae</taxon>
        <taxon>Frankia</taxon>
    </lineage>
</organism>
<name>A0A937RHC0_9ACTN</name>
<accession>A0A937RHC0</accession>
<sequence length="72" mass="8407">MKVSHWLPHYQHDLLVALITVAVVAVLRHAARRAPIHWHRFEVRLGRWLRRIQKEELPEGEKPPGLKAFGST</sequence>
<proteinExistence type="predicted"/>
<evidence type="ECO:0000313" key="3">
    <source>
        <dbReference type="Proteomes" id="UP000604475"/>
    </source>
</evidence>
<keyword evidence="1" id="KW-0472">Membrane</keyword>
<dbReference type="AlphaFoldDB" id="A0A937RHC0"/>
<keyword evidence="1" id="KW-0812">Transmembrane</keyword>
<dbReference type="Proteomes" id="UP000604475">
    <property type="component" value="Unassembled WGS sequence"/>
</dbReference>
<comment type="caution">
    <text evidence="2">The sequence shown here is derived from an EMBL/GenBank/DDBJ whole genome shotgun (WGS) entry which is preliminary data.</text>
</comment>
<protein>
    <submittedName>
        <fullName evidence="2">Uncharacterized protein</fullName>
    </submittedName>
</protein>
<gene>
    <name evidence="2" type="ORF">I7412_23880</name>
</gene>
<dbReference type="EMBL" id="JAEACQ010000243">
    <property type="protein sequence ID" value="MBL7630147.1"/>
    <property type="molecule type" value="Genomic_DNA"/>
</dbReference>
<dbReference type="RefSeq" id="WP_202999880.1">
    <property type="nucleotide sequence ID" value="NZ_JADWYU010000136.1"/>
</dbReference>